<keyword evidence="1" id="KW-0677">Repeat</keyword>
<dbReference type="GO" id="GO:0071356">
    <property type="term" value="P:cellular response to tumor necrosis factor"/>
    <property type="evidence" value="ECO:0007669"/>
    <property type="project" value="TreeGrafter"/>
</dbReference>
<evidence type="ECO:0000313" key="6">
    <source>
        <dbReference type="RefSeq" id="XP_022093644.1"/>
    </source>
</evidence>
<accession>A0A8B7YK62</accession>
<dbReference type="GeneID" id="110980895"/>
<proteinExistence type="predicted"/>
<dbReference type="SUPFAM" id="SSF48403">
    <property type="entry name" value="Ankyrin repeat"/>
    <property type="match status" value="1"/>
</dbReference>
<feature type="compositionally biased region" description="Low complexity" evidence="4">
    <location>
        <begin position="473"/>
        <end position="484"/>
    </location>
</feature>
<feature type="compositionally biased region" description="Basic and acidic residues" evidence="4">
    <location>
        <begin position="518"/>
        <end position="541"/>
    </location>
</feature>
<dbReference type="AlphaFoldDB" id="A0A8B7YK62"/>
<dbReference type="Proteomes" id="UP000694845">
    <property type="component" value="Unplaced"/>
</dbReference>
<gene>
    <name evidence="6" type="primary">LOC110980895</name>
</gene>
<dbReference type="PANTHER" id="PTHR46680:SF3">
    <property type="entry name" value="NF-KAPPA-B INHIBITOR CACTUS"/>
    <property type="match status" value="1"/>
</dbReference>
<dbReference type="GO" id="GO:0005829">
    <property type="term" value="C:cytosol"/>
    <property type="evidence" value="ECO:0007669"/>
    <property type="project" value="TreeGrafter"/>
</dbReference>
<protein>
    <submittedName>
        <fullName evidence="6">Uncharacterized protein LOC110980895</fullName>
    </submittedName>
</protein>
<evidence type="ECO:0000256" key="2">
    <source>
        <dbReference type="ARBA" id="ARBA00023043"/>
    </source>
</evidence>
<dbReference type="PANTHER" id="PTHR46680">
    <property type="entry name" value="NF-KAPPA-B INHIBITOR ALPHA"/>
    <property type="match status" value="1"/>
</dbReference>
<evidence type="ECO:0000256" key="1">
    <source>
        <dbReference type="ARBA" id="ARBA00022737"/>
    </source>
</evidence>
<sequence>MTERLIDAVLSLRYQQIEALLRRAVPINAKNRLGQTPVMVACFIPDEDKSYRMFKFLLKKGADILETDNSRTSVFQHACQQGRGRIARKIVKEMGVAAADLAGTNLIGHSPLFDAVTSGNVDLVRFIVKLMRDRSMGVDTPDKSGTTPLIQAHKMGLADVAAVLEKDGHANPRICDRERHMNATQWAEEAALRRLRAQALLKERTREHKMIYSRFPDRPKGHSYPSVTAKKSPSLPDIRPRWHKGTMNTKSDIIGGKDWNRDAKRIAERNSNSWVVRRSLDLSGNPSATRSNSSVMNRSVDTAMAMLDLASRTSEERYFAKSFVSSEFDTSKASEYGNLKFASVGSLLTTYSSQFSSNFRKPAKPPPEPIPEMPVYEKKSSTLAYIMGRGPKSKRRRSSKRGSSHHRYHHPRDKQLSSKNCTLKVTSRRSSASSTDSGVKSSTSRGSSGSMKRSPTTWTQPQDELPNQELSDGDGPSPGSTSRSTRSRKVHNEREKESDAAGETRGKSKTLQPPKLSRVPEDDQVGERQVLHRLNPRDSLPDIRVTVPSV</sequence>
<dbReference type="KEGG" id="aplc:110980895"/>
<dbReference type="InterPro" id="IPR036770">
    <property type="entry name" value="Ankyrin_rpt-contain_sf"/>
</dbReference>
<feature type="region of interest" description="Disordered" evidence="4">
    <location>
        <begin position="214"/>
        <end position="255"/>
    </location>
</feature>
<feature type="compositionally biased region" description="Low complexity" evidence="4">
    <location>
        <begin position="428"/>
        <end position="454"/>
    </location>
</feature>
<dbReference type="SMART" id="SM00248">
    <property type="entry name" value="ANK"/>
    <property type="match status" value="2"/>
</dbReference>
<organism evidence="5 6">
    <name type="scientific">Acanthaster planci</name>
    <name type="common">Crown-of-thorns starfish</name>
    <dbReference type="NCBI Taxonomy" id="133434"/>
    <lineage>
        <taxon>Eukaryota</taxon>
        <taxon>Metazoa</taxon>
        <taxon>Echinodermata</taxon>
        <taxon>Eleutherozoa</taxon>
        <taxon>Asterozoa</taxon>
        <taxon>Asteroidea</taxon>
        <taxon>Valvatacea</taxon>
        <taxon>Valvatida</taxon>
        <taxon>Acanthasteridae</taxon>
        <taxon>Acanthaster</taxon>
    </lineage>
</organism>
<dbReference type="InterPro" id="IPR002110">
    <property type="entry name" value="Ankyrin_rpt"/>
</dbReference>
<dbReference type="Pfam" id="PF00023">
    <property type="entry name" value="Ank"/>
    <property type="match status" value="1"/>
</dbReference>
<dbReference type="InterPro" id="IPR051070">
    <property type="entry name" value="NF-kappa-B_inhibitor"/>
</dbReference>
<feature type="compositionally biased region" description="Basic residues" evidence="4">
    <location>
        <begin position="391"/>
        <end position="412"/>
    </location>
</feature>
<dbReference type="RefSeq" id="XP_022093644.1">
    <property type="nucleotide sequence ID" value="XM_022237952.1"/>
</dbReference>
<dbReference type="Gene3D" id="1.25.40.20">
    <property type="entry name" value="Ankyrin repeat-containing domain"/>
    <property type="match status" value="1"/>
</dbReference>
<dbReference type="OrthoDB" id="5406014at2759"/>
<feature type="region of interest" description="Disordered" evidence="4">
    <location>
        <begin position="356"/>
        <end position="550"/>
    </location>
</feature>
<keyword evidence="5" id="KW-1185">Reference proteome</keyword>
<name>A0A8B7YK62_ACAPL</name>
<dbReference type="OMA" id="FRQSVRY"/>
<evidence type="ECO:0000256" key="4">
    <source>
        <dbReference type="SAM" id="MobiDB-lite"/>
    </source>
</evidence>
<dbReference type="PROSITE" id="PS50088">
    <property type="entry name" value="ANK_REPEAT"/>
    <property type="match status" value="1"/>
</dbReference>
<keyword evidence="2 3" id="KW-0040">ANK repeat</keyword>
<feature type="repeat" description="ANK" evidence="3">
    <location>
        <begin position="33"/>
        <end position="69"/>
    </location>
</feature>
<evidence type="ECO:0000256" key="3">
    <source>
        <dbReference type="PROSITE-ProRule" id="PRU00023"/>
    </source>
</evidence>
<evidence type="ECO:0000313" key="5">
    <source>
        <dbReference type="Proteomes" id="UP000694845"/>
    </source>
</evidence>
<dbReference type="GO" id="GO:0051059">
    <property type="term" value="F:NF-kappaB binding"/>
    <property type="evidence" value="ECO:0007669"/>
    <property type="project" value="TreeGrafter"/>
</dbReference>
<feature type="compositionally biased region" description="Basic and acidic residues" evidence="4">
    <location>
        <begin position="490"/>
        <end position="506"/>
    </location>
</feature>
<reference evidence="6" key="1">
    <citation type="submission" date="2025-08" db="UniProtKB">
        <authorList>
            <consortium name="RefSeq"/>
        </authorList>
    </citation>
    <scope>IDENTIFICATION</scope>
</reference>